<feature type="domain" description="Sodium/calcium exchanger membrane region" evidence="6">
    <location>
        <begin position="190"/>
        <end position="327"/>
    </location>
</feature>
<dbReference type="Proteomes" id="UP000772812">
    <property type="component" value="Unassembled WGS sequence"/>
</dbReference>
<feature type="transmembrane region" description="Helical" evidence="5">
    <location>
        <begin position="43"/>
        <end position="65"/>
    </location>
</feature>
<evidence type="ECO:0000256" key="1">
    <source>
        <dbReference type="ARBA" id="ARBA00004141"/>
    </source>
</evidence>
<evidence type="ECO:0000259" key="6">
    <source>
        <dbReference type="Pfam" id="PF01699"/>
    </source>
</evidence>
<comment type="caution">
    <text evidence="7">The sequence shown here is derived from an EMBL/GenBank/DDBJ whole genome shotgun (WGS) entry which is preliminary data.</text>
</comment>
<dbReference type="PANTHER" id="PTHR10846:SF8">
    <property type="entry name" value="INNER MEMBRANE PROTEIN YRBG"/>
    <property type="match status" value="1"/>
</dbReference>
<feature type="transmembrane region" description="Helical" evidence="5">
    <location>
        <begin position="283"/>
        <end position="304"/>
    </location>
</feature>
<evidence type="ECO:0000313" key="7">
    <source>
        <dbReference type="EMBL" id="MBK3332994.1"/>
    </source>
</evidence>
<evidence type="ECO:0000256" key="5">
    <source>
        <dbReference type="SAM" id="Phobius"/>
    </source>
</evidence>
<feature type="transmembrane region" description="Helical" evidence="5">
    <location>
        <begin position="121"/>
        <end position="137"/>
    </location>
</feature>
<dbReference type="InterPro" id="IPR044880">
    <property type="entry name" value="NCX_ion-bd_dom_sf"/>
</dbReference>
<keyword evidence="2 5" id="KW-0812">Transmembrane</keyword>
<feature type="transmembrane region" description="Helical" evidence="5">
    <location>
        <begin position="182"/>
        <end position="202"/>
    </location>
</feature>
<organism evidence="7 8">
    <name type="scientific">Persephonella atlantica</name>
    <dbReference type="NCBI Taxonomy" id="2699429"/>
    <lineage>
        <taxon>Bacteria</taxon>
        <taxon>Pseudomonadati</taxon>
        <taxon>Aquificota</taxon>
        <taxon>Aquificia</taxon>
        <taxon>Aquificales</taxon>
        <taxon>Hydrogenothermaceae</taxon>
        <taxon>Persephonella</taxon>
    </lineage>
</organism>
<gene>
    <name evidence="7" type="ORF">GWK41_07925</name>
</gene>
<reference evidence="7 8" key="1">
    <citation type="journal article" date="2021" name="Syst. Appl. Microbiol.">
        <title>Persephonella atlantica sp. nov.: How to adapt to physico-chemical gradients in high temperature hydrothermal habitats.</title>
        <authorList>
            <person name="Francois D.X."/>
            <person name="Godfroy A."/>
            <person name="Mathien C."/>
            <person name="Aube J."/>
            <person name="Cathalot C."/>
            <person name="Lesongeur F."/>
            <person name="L'Haridon S."/>
            <person name="Philippon X."/>
            <person name="Roussel E.G."/>
        </authorList>
    </citation>
    <scope>NUCLEOTIDE SEQUENCE [LARGE SCALE GENOMIC DNA]</scope>
    <source>
        <strain evidence="7 8">MO1340</strain>
    </source>
</reference>
<feature type="transmembrane region" description="Helical" evidence="5">
    <location>
        <begin position="253"/>
        <end position="276"/>
    </location>
</feature>
<accession>A0ABS1GJ87</accession>
<feature type="transmembrane region" description="Helical" evidence="5">
    <location>
        <begin position="214"/>
        <end position="233"/>
    </location>
</feature>
<feature type="domain" description="Sodium/calcium exchanger membrane region" evidence="6">
    <location>
        <begin position="5"/>
        <end position="162"/>
    </location>
</feature>
<evidence type="ECO:0000256" key="2">
    <source>
        <dbReference type="ARBA" id="ARBA00022692"/>
    </source>
</evidence>
<keyword evidence="4 5" id="KW-0472">Membrane</keyword>
<feature type="transmembrane region" description="Helical" evidence="5">
    <location>
        <begin position="310"/>
        <end position="329"/>
    </location>
</feature>
<sequence length="333" mass="36609">MLFDIIIFLLGLIFILISAEVFTNGVEALGHRLNLSTNFTGSVLAAVGTALPETILPVIAVLFFAEGQGHDIGVGAILGAPFMLSTLAFPLIGLTVILAHFWLKKRALEINIETVGFRRDIVFFLFAYSVALFIVPYENEVLRVLTAVFLILLYVLYIWLTLKGESNEMEEVEKLYFSPKNPNPHIAVIILQVITALTIMITGAHMFVSGIEKISLHFGFPALLFSLLVAPVATELPEKVNSIFWILRKKDSLAVGNVSGAMVFQSTIPVGFGIVFTQWDITGLAMVSGVFAVVSAFFALALSYVDKKVIPFGLTIGGIFYIIYIYLAVKEFF</sequence>
<comment type="subcellular location">
    <subcellularLocation>
        <location evidence="1">Membrane</location>
        <topology evidence="1">Multi-pass membrane protein</topology>
    </subcellularLocation>
</comment>
<evidence type="ECO:0000313" key="8">
    <source>
        <dbReference type="Proteomes" id="UP000772812"/>
    </source>
</evidence>
<dbReference type="InterPro" id="IPR004837">
    <property type="entry name" value="NaCa_Exmemb"/>
</dbReference>
<dbReference type="InterPro" id="IPR004481">
    <property type="entry name" value="K/Na/Ca-exchanger"/>
</dbReference>
<dbReference type="EMBL" id="JAACYA010000002">
    <property type="protein sequence ID" value="MBK3332994.1"/>
    <property type="molecule type" value="Genomic_DNA"/>
</dbReference>
<dbReference type="RefSeq" id="WP_200674391.1">
    <property type="nucleotide sequence ID" value="NZ_JAACYA010000002.1"/>
</dbReference>
<keyword evidence="3 5" id="KW-1133">Transmembrane helix</keyword>
<keyword evidence="8" id="KW-1185">Reference proteome</keyword>
<evidence type="ECO:0000256" key="4">
    <source>
        <dbReference type="ARBA" id="ARBA00023136"/>
    </source>
</evidence>
<dbReference type="Pfam" id="PF01699">
    <property type="entry name" value="Na_Ca_ex"/>
    <property type="match status" value="2"/>
</dbReference>
<feature type="transmembrane region" description="Helical" evidence="5">
    <location>
        <begin position="77"/>
        <end position="101"/>
    </location>
</feature>
<protein>
    <submittedName>
        <fullName evidence="7">Sodium:calcium antiporter</fullName>
    </submittedName>
</protein>
<dbReference type="Gene3D" id="1.20.1420.30">
    <property type="entry name" value="NCX, central ion-binding region"/>
    <property type="match status" value="1"/>
</dbReference>
<proteinExistence type="predicted"/>
<feature type="transmembrane region" description="Helical" evidence="5">
    <location>
        <begin position="144"/>
        <end position="162"/>
    </location>
</feature>
<dbReference type="PANTHER" id="PTHR10846">
    <property type="entry name" value="SODIUM/POTASSIUM/CALCIUM EXCHANGER"/>
    <property type="match status" value="1"/>
</dbReference>
<evidence type="ECO:0000256" key="3">
    <source>
        <dbReference type="ARBA" id="ARBA00022989"/>
    </source>
</evidence>
<name>A0ABS1GJ87_9AQUI</name>